<name>J9H2L0_9ZZZZ</name>
<gene>
    <name evidence="1" type="ORF">EVA_04107</name>
</gene>
<protein>
    <submittedName>
        <fullName evidence="1">Uncharacterized protein</fullName>
    </submittedName>
</protein>
<organism evidence="1">
    <name type="scientific">gut metagenome</name>
    <dbReference type="NCBI Taxonomy" id="749906"/>
    <lineage>
        <taxon>unclassified sequences</taxon>
        <taxon>metagenomes</taxon>
        <taxon>organismal metagenomes</taxon>
    </lineage>
</organism>
<sequence>MERRSLLDVPHQQSLKSSYMIHRIFEYLSDRSRIRSTFQRLKIFLVFPFRLLSRRQFH</sequence>
<dbReference type="EMBL" id="AMCI01000789">
    <property type="protein sequence ID" value="EJX07785.1"/>
    <property type="molecule type" value="Genomic_DNA"/>
</dbReference>
<reference evidence="1" key="1">
    <citation type="journal article" date="2012" name="PLoS ONE">
        <title>Gene sets for utilization of primary and secondary nutrition supplies in the distal gut of endangered iberian lynx.</title>
        <authorList>
            <person name="Alcaide M."/>
            <person name="Messina E."/>
            <person name="Richter M."/>
            <person name="Bargiela R."/>
            <person name="Peplies J."/>
            <person name="Huws S.A."/>
            <person name="Newbold C.J."/>
            <person name="Golyshin P.N."/>
            <person name="Simon M.A."/>
            <person name="Lopez G."/>
            <person name="Yakimov M.M."/>
            <person name="Ferrer M."/>
        </authorList>
    </citation>
    <scope>NUCLEOTIDE SEQUENCE</scope>
</reference>
<comment type="caution">
    <text evidence="1">The sequence shown here is derived from an EMBL/GenBank/DDBJ whole genome shotgun (WGS) entry which is preliminary data.</text>
</comment>
<accession>J9H2L0</accession>
<evidence type="ECO:0000313" key="1">
    <source>
        <dbReference type="EMBL" id="EJX07785.1"/>
    </source>
</evidence>
<dbReference type="AlphaFoldDB" id="J9H2L0"/>
<proteinExistence type="predicted"/>